<name>A0A9P4IR67_9PEZI</name>
<sequence>AAAKHVSDARGNVKQMKNDSLLRVLCAYVVEHQIGISVNLLLLLILTHGLFPRARPLTRKFYELSYHDASTGKYTQGWDDLCFVVFWVVVLTGLRAALMDYILKPAARAGGIRKSRVRLRFAEQAWIGIYPTGSWSLGMYIMYHSPYWLNLREMWASWPSPQMDGLVKWYYLVQFAFWLQQIVVVNIEERRKDYAQMFTHHIFTCTLIFFSYGSYQIPAGIVILCIMDVVDILLPLAKCLKYLKFTTACDIGFGVFLITWFIARHLCYLLVCWSLYAHAPQIIYGCFSASSGALVSSDISNYPGGTEIMSNLMVGWTNPGGVICFNPQTRWTFLALLLGLQVITLIWFGMIIRVAWGVIMGRGADDSRSDDEDGDESEDEEVDGQSRPPPPTAAISLSTSLAQRPPSAGSNGSQSSRSTPYEEEVGVDELYLGMRRTPSPRMKRMRSGGKGRTSAISIPGHSDPKDILNRIGCE</sequence>
<protein>
    <submittedName>
        <fullName evidence="10">Longevity assurance proteins LAG1/LAC1</fullName>
    </submittedName>
</protein>
<feature type="transmembrane region" description="Helical" evidence="8">
    <location>
        <begin position="249"/>
        <end position="271"/>
    </location>
</feature>
<dbReference type="EMBL" id="ML978121">
    <property type="protein sequence ID" value="KAF2104568.1"/>
    <property type="molecule type" value="Genomic_DNA"/>
</dbReference>
<dbReference type="Proteomes" id="UP000799772">
    <property type="component" value="Unassembled WGS sequence"/>
</dbReference>
<dbReference type="SMART" id="SM00724">
    <property type="entry name" value="TLC"/>
    <property type="match status" value="1"/>
</dbReference>
<dbReference type="PANTHER" id="PTHR12560:SF0">
    <property type="entry name" value="LD18904P"/>
    <property type="match status" value="1"/>
</dbReference>
<feature type="transmembrane region" description="Helical" evidence="8">
    <location>
        <begin position="219"/>
        <end position="237"/>
    </location>
</feature>
<dbReference type="AlphaFoldDB" id="A0A9P4IR67"/>
<feature type="compositionally biased region" description="Basic and acidic residues" evidence="7">
    <location>
        <begin position="462"/>
        <end position="474"/>
    </location>
</feature>
<evidence type="ECO:0000256" key="7">
    <source>
        <dbReference type="SAM" id="MobiDB-lite"/>
    </source>
</evidence>
<evidence type="ECO:0000256" key="3">
    <source>
        <dbReference type="ARBA" id="ARBA00022692"/>
    </source>
</evidence>
<feature type="transmembrane region" description="Helical" evidence="8">
    <location>
        <begin position="124"/>
        <end position="149"/>
    </location>
</feature>
<dbReference type="InterPro" id="IPR006634">
    <property type="entry name" value="TLC-dom"/>
</dbReference>
<evidence type="ECO:0000256" key="6">
    <source>
        <dbReference type="PROSITE-ProRule" id="PRU00205"/>
    </source>
</evidence>
<keyword evidence="11" id="KW-1185">Reference proteome</keyword>
<comment type="subcellular location">
    <subcellularLocation>
        <location evidence="1">Membrane</location>
        <topology evidence="1">Multi-pass membrane protein</topology>
    </subcellularLocation>
</comment>
<evidence type="ECO:0000256" key="4">
    <source>
        <dbReference type="ARBA" id="ARBA00022989"/>
    </source>
</evidence>
<feature type="transmembrane region" description="Helical" evidence="8">
    <location>
        <begin position="169"/>
        <end position="187"/>
    </location>
</feature>
<feature type="non-terminal residue" evidence="10">
    <location>
        <position position="474"/>
    </location>
</feature>
<evidence type="ECO:0000256" key="5">
    <source>
        <dbReference type="ARBA" id="ARBA00023136"/>
    </source>
</evidence>
<evidence type="ECO:0000259" key="9">
    <source>
        <dbReference type="PROSITE" id="PS50922"/>
    </source>
</evidence>
<keyword evidence="5 6" id="KW-0472">Membrane</keyword>
<dbReference type="OrthoDB" id="537032at2759"/>
<feature type="compositionally biased region" description="Acidic residues" evidence="7">
    <location>
        <begin position="368"/>
        <end position="383"/>
    </location>
</feature>
<dbReference type="GO" id="GO:0050291">
    <property type="term" value="F:sphingosine N-acyltransferase activity"/>
    <property type="evidence" value="ECO:0007669"/>
    <property type="project" value="InterPro"/>
</dbReference>
<gene>
    <name evidence="10" type="ORF">NA57DRAFT_29174</name>
</gene>
<reference evidence="10" key="1">
    <citation type="journal article" date="2020" name="Stud. Mycol.">
        <title>101 Dothideomycetes genomes: a test case for predicting lifestyles and emergence of pathogens.</title>
        <authorList>
            <person name="Haridas S."/>
            <person name="Albert R."/>
            <person name="Binder M."/>
            <person name="Bloem J."/>
            <person name="Labutti K."/>
            <person name="Salamov A."/>
            <person name="Andreopoulos B."/>
            <person name="Baker S."/>
            <person name="Barry K."/>
            <person name="Bills G."/>
            <person name="Bluhm B."/>
            <person name="Cannon C."/>
            <person name="Castanera R."/>
            <person name="Culley D."/>
            <person name="Daum C."/>
            <person name="Ezra D."/>
            <person name="Gonzalez J."/>
            <person name="Henrissat B."/>
            <person name="Kuo A."/>
            <person name="Liang C."/>
            <person name="Lipzen A."/>
            <person name="Lutzoni F."/>
            <person name="Magnuson J."/>
            <person name="Mondo S."/>
            <person name="Nolan M."/>
            <person name="Ohm R."/>
            <person name="Pangilinan J."/>
            <person name="Park H.-J."/>
            <person name="Ramirez L."/>
            <person name="Alfaro M."/>
            <person name="Sun H."/>
            <person name="Tritt A."/>
            <person name="Yoshinaga Y."/>
            <person name="Zwiers L.-H."/>
            <person name="Turgeon B."/>
            <person name="Goodwin S."/>
            <person name="Spatafora J."/>
            <person name="Crous P."/>
            <person name="Grigoriev I."/>
        </authorList>
    </citation>
    <scope>NUCLEOTIDE SEQUENCE</scope>
    <source>
        <strain evidence="10">CBS 133067</strain>
    </source>
</reference>
<dbReference type="Pfam" id="PF03798">
    <property type="entry name" value="TRAM_LAG1_CLN8"/>
    <property type="match status" value="1"/>
</dbReference>
<feature type="non-terminal residue" evidence="10">
    <location>
        <position position="1"/>
    </location>
</feature>
<dbReference type="PROSITE" id="PS50922">
    <property type="entry name" value="TLC"/>
    <property type="match status" value="1"/>
</dbReference>
<dbReference type="InterPro" id="IPR016439">
    <property type="entry name" value="Lag1/Lac1-like"/>
</dbReference>
<feature type="transmembrane region" description="Helical" evidence="8">
    <location>
        <begin position="84"/>
        <end position="103"/>
    </location>
</feature>
<feature type="transmembrane region" description="Helical" evidence="8">
    <location>
        <begin position="331"/>
        <end position="352"/>
    </location>
</feature>
<comment type="caution">
    <text evidence="10">The sequence shown here is derived from an EMBL/GenBank/DDBJ whole genome shotgun (WGS) entry which is preliminary data.</text>
</comment>
<dbReference type="PANTHER" id="PTHR12560">
    <property type="entry name" value="LONGEVITY ASSURANCE FACTOR 1 LAG1"/>
    <property type="match status" value="1"/>
</dbReference>
<dbReference type="GO" id="GO:0016020">
    <property type="term" value="C:membrane"/>
    <property type="evidence" value="ECO:0007669"/>
    <property type="project" value="UniProtKB-SubCell"/>
</dbReference>
<dbReference type="GO" id="GO:0046513">
    <property type="term" value="P:ceramide biosynthetic process"/>
    <property type="evidence" value="ECO:0007669"/>
    <property type="project" value="InterPro"/>
</dbReference>
<feature type="transmembrane region" description="Helical" evidence="8">
    <location>
        <begin position="21"/>
        <end position="46"/>
    </location>
</feature>
<evidence type="ECO:0000313" key="11">
    <source>
        <dbReference type="Proteomes" id="UP000799772"/>
    </source>
</evidence>
<evidence type="ECO:0000256" key="1">
    <source>
        <dbReference type="ARBA" id="ARBA00004141"/>
    </source>
</evidence>
<comment type="similarity">
    <text evidence="2">Belongs to the sphingosine N-acyltransferase family.</text>
</comment>
<keyword evidence="4 8" id="KW-1133">Transmembrane helix</keyword>
<feature type="domain" description="TLC" evidence="9">
    <location>
        <begin position="116"/>
        <end position="360"/>
    </location>
</feature>
<organism evidence="10 11">
    <name type="scientific">Rhizodiscina lignyota</name>
    <dbReference type="NCBI Taxonomy" id="1504668"/>
    <lineage>
        <taxon>Eukaryota</taxon>
        <taxon>Fungi</taxon>
        <taxon>Dikarya</taxon>
        <taxon>Ascomycota</taxon>
        <taxon>Pezizomycotina</taxon>
        <taxon>Dothideomycetes</taxon>
        <taxon>Pleosporomycetidae</taxon>
        <taxon>Aulographales</taxon>
        <taxon>Rhizodiscinaceae</taxon>
        <taxon>Rhizodiscina</taxon>
    </lineage>
</organism>
<feature type="compositionally biased region" description="Low complexity" evidence="7">
    <location>
        <begin position="407"/>
        <end position="418"/>
    </location>
</feature>
<evidence type="ECO:0000256" key="8">
    <source>
        <dbReference type="SAM" id="Phobius"/>
    </source>
</evidence>
<keyword evidence="3 6" id="KW-0812">Transmembrane</keyword>
<accession>A0A9P4IR67</accession>
<evidence type="ECO:0000313" key="10">
    <source>
        <dbReference type="EMBL" id="KAF2104568.1"/>
    </source>
</evidence>
<evidence type="ECO:0000256" key="2">
    <source>
        <dbReference type="ARBA" id="ARBA00009808"/>
    </source>
</evidence>
<proteinExistence type="inferred from homology"/>
<feature type="region of interest" description="Disordered" evidence="7">
    <location>
        <begin position="364"/>
        <end position="474"/>
    </location>
</feature>